<comment type="caution">
    <text evidence="2">The sequence shown here is derived from an EMBL/GenBank/DDBJ whole genome shotgun (WGS) entry which is preliminary data.</text>
</comment>
<dbReference type="AlphaFoldDB" id="A0AAV7E8H8"/>
<evidence type="ECO:0000313" key="3">
    <source>
        <dbReference type="Proteomes" id="UP000825729"/>
    </source>
</evidence>
<feature type="region of interest" description="Disordered" evidence="1">
    <location>
        <begin position="25"/>
        <end position="44"/>
    </location>
</feature>
<name>A0AAV7E8H8_ARIFI</name>
<proteinExistence type="predicted"/>
<protein>
    <submittedName>
        <fullName evidence="2">Uncharacterized protein</fullName>
    </submittedName>
</protein>
<dbReference type="Proteomes" id="UP000825729">
    <property type="component" value="Unassembled WGS sequence"/>
</dbReference>
<reference evidence="2 3" key="1">
    <citation type="submission" date="2021-07" db="EMBL/GenBank/DDBJ databases">
        <title>The Aristolochia fimbriata genome: insights into angiosperm evolution, floral development and chemical biosynthesis.</title>
        <authorList>
            <person name="Jiao Y."/>
        </authorList>
    </citation>
    <scope>NUCLEOTIDE SEQUENCE [LARGE SCALE GENOMIC DNA]</scope>
    <source>
        <strain evidence="2">IBCAS-2021</strain>
        <tissue evidence="2">Leaf</tissue>
    </source>
</reference>
<keyword evidence="3" id="KW-1185">Reference proteome</keyword>
<gene>
    <name evidence="2" type="ORF">H6P81_016066</name>
</gene>
<accession>A0AAV7E8H8</accession>
<evidence type="ECO:0000313" key="2">
    <source>
        <dbReference type="EMBL" id="KAG9444726.1"/>
    </source>
</evidence>
<sequence>MGQASPSGVARRMGQACPSLARQQGHACPTLRQRKQGRAAPGGLGGGAVWSSELRGGISPGLLFGCFGGKACKPMSQRRRRRACCPPALSAMACPSTRPMAPLLAFAKHGLRHRRRGHGRARSGGISRRNGKNESGWGAFIRASLRVAGVWVTADQDPYVTGVLGGLHTGSASRDASYGHPAVVWRCRCLKSIRG</sequence>
<evidence type="ECO:0000256" key="1">
    <source>
        <dbReference type="SAM" id="MobiDB-lite"/>
    </source>
</evidence>
<feature type="region of interest" description="Disordered" evidence="1">
    <location>
        <begin position="112"/>
        <end position="131"/>
    </location>
</feature>
<organism evidence="2 3">
    <name type="scientific">Aristolochia fimbriata</name>
    <name type="common">White veined hardy Dutchman's pipe vine</name>
    <dbReference type="NCBI Taxonomy" id="158543"/>
    <lineage>
        <taxon>Eukaryota</taxon>
        <taxon>Viridiplantae</taxon>
        <taxon>Streptophyta</taxon>
        <taxon>Embryophyta</taxon>
        <taxon>Tracheophyta</taxon>
        <taxon>Spermatophyta</taxon>
        <taxon>Magnoliopsida</taxon>
        <taxon>Magnoliidae</taxon>
        <taxon>Piperales</taxon>
        <taxon>Aristolochiaceae</taxon>
        <taxon>Aristolochia</taxon>
    </lineage>
</organism>
<dbReference type="EMBL" id="JAINDJ010000006">
    <property type="protein sequence ID" value="KAG9444726.1"/>
    <property type="molecule type" value="Genomic_DNA"/>
</dbReference>
<feature type="compositionally biased region" description="Basic residues" evidence="1">
    <location>
        <begin position="112"/>
        <end position="121"/>
    </location>
</feature>